<feature type="signal peptide" evidence="1">
    <location>
        <begin position="1"/>
        <end position="16"/>
    </location>
</feature>
<sequence>MKVTLVSALNITALLARNADMFCAHCTRLVSPACSPHLSGVHAPSHHSACVPSKCFVLELPMQFHYSFPRMATSLCFYNCRNY</sequence>
<evidence type="ECO:0008006" key="4">
    <source>
        <dbReference type="Google" id="ProtNLM"/>
    </source>
</evidence>
<evidence type="ECO:0000313" key="2">
    <source>
        <dbReference type="EMBL" id="KAJ7669719.1"/>
    </source>
</evidence>
<proteinExistence type="predicted"/>
<protein>
    <recommendedName>
        <fullName evidence="4">Secreted protein</fullName>
    </recommendedName>
</protein>
<organism evidence="2 3">
    <name type="scientific">Mycena rosella</name>
    <name type="common">Pink bonnet</name>
    <name type="synonym">Agaricus rosellus</name>
    <dbReference type="NCBI Taxonomy" id="1033263"/>
    <lineage>
        <taxon>Eukaryota</taxon>
        <taxon>Fungi</taxon>
        <taxon>Dikarya</taxon>
        <taxon>Basidiomycota</taxon>
        <taxon>Agaricomycotina</taxon>
        <taxon>Agaricomycetes</taxon>
        <taxon>Agaricomycetidae</taxon>
        <taxon>Agaricales</taxon>
        <taxon>Marasmiineae</taxon>
        <taxon>Mycenaceae</taxon>
        <taxon>Mycena</taxon>
    </lineage>
</organism>
<comment type="caution">
    <text evidence="2">The sequence shown here is derived from an EMBL/GenBank/DDBJ whole genome shotgun (WGS) entry which is preliminary data.</text>
</comment>
<keyword evidence="1" id="KW-0732">Signal</keyword>
<accession>A0AAD7CYI5</accession>
<gene>
    <name evidence="2" type="ORF">B0H17DRAFT_1086476</name>
</gene>
<dbReference type="EMBL" id="JARKIE010000185">
    <property type="protein sequence ID" value="KAJ7669719.1"/>
    <property type="molecule type" value="Genomic_DNA"/>
</dbReference>
<keyword evidence="3" id="KW-1185">Reference proteome</keyword>
<name>A0AAD7CYI5_MYCRO</name>
<dbReference type="Proteomes" id="UP001221757">
    <property type="component" value="Unassembled WGS sequence"/>
</dbReference>
<feature type="chain" id="PRO_5042177160" description="Secreted protein" evidence="1">
    <location>
        <begin position="17"/>
        <end position="83"/>
    </location>
</feature>
<reference evidence="2" key="1">
    <citation type="submission" date="2023-03" db="EMBL/GenBank/DDBJ databases">
        <title>Massive genome expansion in bonnet fungi (Mycena s.s.) driven by repeated elements and novel gene families across ecological guilds.</title>
        <authorList>
            <consortium name="Lawrence Berkeley National Laboratory"/>
            <person name="Harder C.B."/>
            <person name="Miyauchi S."/>
            <person name="Viragh M."/>
            <person name="Kuo A."/>
            <person name="Thoen E."/>
            <person name="Andreopoulos B."/>
            <person name="Lu D."/>
            <person name="Skrede I."/>
            <person name="Drula E."/>
            <person name="Henrissat B."/>
            <person name="Morin E."/>
            <person name="Kohler A."/>
            <person name="Barry K."/>
            <person name="LaButti K."/>
            <person name="Morin E."/>
            <person name="Salamov A."/>
            <person name="Lipzen A."/>
            <person name="Mereny Z."/>
            <person name="Hegedus B."/>
            <person name="Baldrian P."/>
            <person name="Stursova M."/>
            <person name="Weitz H."/>
            <person name="Taylor A."/>
            <person name="Grigoriev I.V."/>
            <person name="Nagy L.G."/>
            <person name="Martin F."/>
            <person name="Kauserud H."/>
        </authorList>
    </citation>
    <scope>NUCLEOTIDE SEQUENCE</scope>
    <source>
        <strain evidence="2">CBHHK067</strain>
    </source>
</reference>
<evidence type="ECO:0000256" key="1">
    <source>
        <dbReference type="SAM" id="SignalP"/>
    </source>
</evidence>
<evidence type="ECO:0000313" key="3">
    <source>
        <dbReference type="Proteomes" id="UP001221757"/>
    </source>
</evidence>
<dbReference type="AlphaFoldDB" id="A0AAD7CYI5"/>